<gene>
    <name evidence="2" type="ORF">LEL_07429</name>
</gene>
<proteinExistence type="predicted"/>
<reference evidence="2 3" key="1">
    <citation type="journal article" date="2016" name="Genome Biol. Evol.">
        <title>Divergent and convergent evolution of fungal pathogenicity.</title>
        <authorList>
            <person name="Shang Y."/>
            <person name="Xiao G."/>
            <person name="Zheng P."/>
            <person name="Cen K."/>
            <person name="Zhan S."/>
            <person name="Wang C."/>
        </authorList>
    </citation>
    <scope>NUCLEOTIDE SEQUENCE [LARGE SCALE GENOMIC DNA]</scope>
    <source>
        <strain evidence="2 3">RCEF 1005</strain>
    </source>
</reference>
<protein>
    <submittedName>
        <fullName evidence="2">Uncharacterized protein</fullName>
    </submittedName>
</protein>
<name>A0A168FP40_CORDF</name>
<evidence type="ECO:0000313" key="2">
    <source>
        <dbReference type="EMBL" id="OAA75441.1"/>
    </source>
</evidence>
<accession>A0A168FP40</accession>
<keyword evidence="1" id="KW-0732">Signal</keyword>
<sequence>MLAATILAIISGAAALNVRAECPTSSGSACGVVQVLGNTVNYPKCDCKTYCSGPVSVAGISATVSIGVSPIPTIQR</sequence>
<organism evidence="2 3">
    <name type="scientific">Akanthomyces lecanii RCEF 1005</name>
    <dbReference type="NCBI Taxonomy" id="1081108"/>
    <lineage>
        <taxon>Eukaryota</taxon>
        <taxon>Fungi</taxon>
        <taxon>Dikarya</taxon>
        <taxon>Ascomycota</taxon>
        <taxon>Pezizomycotina</taxon>
        <taxon>Sordariomycetes</taxon>
        <taxon>Hypocreomycetidae</taxon>
        <taxon>Hypocreales</taxon>
        <taxon>Cordycipitaceae</taxon>
        <taxon>Akanthomyces</taxon>
        <taxon>Cordyceps confragosa</taxon>
    </lineage>
</organism>
<dbReference type="Proteomes" id="UP000076881">
    <property type="component" value="Unassembled WGS sequence"/>
</dbReference>
<feature type="chain" id="PRO_5012678328" evidence="1">
    <location>
        <begin position="16"/>
        <end position="76"/>
    </location>
</feature>
<keyword evidence="3" id="KW-1185">Reference proteome</keyword>
<feature type="signal peptide" evidence="1">
    <location>
        <begin position="1"/>
        <end position="15"/>
    </location>
</feature>
<evidence type="ECO:0000313" key="3">
    <source>
        <dbReference type="Proteomes" id="UP000076881"/>
    </source>
</evidence>
<evidence type="ECO:0000256" key="1">
    <source>
        <dbReference type="SAM" id="SignalP"/>
    </source>
</evidence>
<comment type="caution">
    <text evidence="2">The sequence shown here is derived from an EMBL/GenBank/DDBJ whole genome shotgun (WGS) entry which is preliminary data.</text>
</comment>
<dbReference type="OrthoDB" id="4869284at2759"/>
<dbReference type="AlphaFoldDB" id="A0A168FP40"/>
<dbReference type="EMBL" id="AZHF01000005">
    <property type="protein sequence ID" value="OAA75441.1"/>
    <property type="molecule type" value="Genomic_DNA"/>
</dbReference>